<comment type="subcellular location">
    <subcellularLocation>
        <location evidence="1 8">Cell membrane</location>
        <topology evidence="1 8">Multi-pass membrane protein</topology>
    </subcellularLocation>
</comment>
<dbReference type="InterPro" id="IPR002781">
    <property type="entry name" value="TM_pro_TauE-like"/>
</dbReference>
<keyword evidence="6 8" id="KW-1133">Transmembrane helix</keyword>
<name>A0A2T0ZYQ4_9ACTN</name>
<feature type="signal peptide" evidence="9">
    <location>
        <begin position="1"/>
        <end position="20"/>
    </location>
</feature>
<evidence type="ECO:0000256" key="8">
    <source>
        <dbReference type="RuleBase" id="RU363041"/>
    </source>
</evidence>
<comment type="caution">
    <text evidence="10">The sequence shown here is derived from an EMBL/GenBank/DDBJ whole genome shotgun (WGS) entry which is preliminary data.</text>
</comment>
<feature type="transmembrane region" description="Helical" evidence="8">
    <location>
        <begin position="71"/>
        <end position="90"/>
    </location>
</feature>
<dbReference type="PANTHER" id="PTHR30269:SF37">
    <property type="entry name" value="MEMBRANE TRANSPORTER PROTEIN"/>
    <property type="match status" value="1"/>
</dbReference>
<evidence type="ECO:0000256" key="9">
    <source>
        <dbReference type="SAM" id="SignalP"/>
    </source>
</evidence>
<evidence type="ECO:0000256" key="6">
    <source>
        <dbReference type="ARBA" id="ARBA00022989"/>
    </source>
</evidence>
<evidence type="ECO:0000256" key="5">
    <source>
        <dbReference type="ARBA" id="ARBA00022692"/>
    </source>
</evidence>
<keyword evidence="9" id="KW-0732">Signal</keyword>
<evidence type="ECO:0000256" key="3">
    <source>
        <dbReference type="ARBA" id="ARBA00022448"/>
    </source>
</evidence>
<keyword evidence="3" id="KW-0813">Transport</keyword>
<keyword evidence="7 8" id="KW-0472">Membrane</keyword>
<reference evidence="10 11" key="1">
    <citation type="submission" date="2018-03" db="EMBL/GenBank/DDBJ databases">
        <title>Genomic Encyclopedia of Archaeal and Bacterial Type Strains, Phase II (KMG-II): from individual species to whole genera.</title>
        <authorList>
            <person name="Goeker M."/>
        </authorList>
    </citation>
    <scope>NUCLEOTIDE SEQUENCE [LARGE SCALE GENOMIC DNA]</scope>
    <source>
        <strain evidence="10 11">DSM 100065</strain>
    </source>
</reference>
<dbReference type="EMBL" id="PVUE01000009">
    <property type="protein sequence ID" value="PRZ41463.1"/>
    <property type="molecule type" value="Genomic_DNA"/>
</dbReference>
<feature type="transmembrane region" description="Helical" evidence="8">
    <location>
        <begin position="219"/>
        <end position="240"/>
    </location>
</feature>
<feature type="transmembrane region" description="Helical" evidence="8">
    <location>
        <begin position="34"/>
        <end position="59"/>
    </location>
</feature>
<protein>
    <recommendedName>
        <fullName evidence="8">Probable membrane transporter protein</fullName>
    </recommendedName>
</protein>
<evidence type="ECO:0000256" key="4">
    <source>
        <dbReference type="ARBA" id="ARBA00022475"/>
    </source>
</evidence>
<dbReference type="Pfam" id="PF01925">
    <property type="entry name" value="TauE"/>
    <property type="match status" value="1"/>
</dbReference>
<evidence type="ECO:0000256" key="7">
    <source>
        <dbReference type="ARBA" id="ARBA00023136"/>
    </source>
</evidence>
<evidence type="ECO:0000313" key="10">
    <source>
        <dbReference type="EMBL" id="PRZ41463.1"/>
    </source>
</evidence>
<evidence type="ECO:0000256" key="1">
    <source>
        <dbReference type="ARBA" id="ARBA00004651"/>
    </source>
</evidence>
<dbReference type="InterPro" id="IPR052017">
    <property type="entry name" value="TSUP"/>
</dbReference>
<evidence type="ECO:0000256" key="2">
    <source>
        <dbReference type="ARBA" id="ARBA00009142"/>
    </source>
</evidence>
<keyword evidence="5 8" id="KW-0812">Transmembrane</keyword>
<gene>
    <name evidence="10" type="ORF">CLV47_10910</name>
</gene>
<feature type="chain" id="PRO_5041717416" description="Probable membrane transporter protein" evidence="9">
    <location>
        <begin position="21"/>
        <end position="241"/>
    </location>
</feature>
<keyword evidence="4 8" id="KW-1003">Cell membrane</keyword>
<feature type="transmembrane region" description="Helical" evidence="8">
    <location>
        <begin position="96"/>
        <end position="116"/>
    </location>
</feature>
<accession>A0A2T0ZYQ4</accession>
<feature type="transmembrane region" description="Helical" evidence="8">
    <location>
        <begin position="187"/>
        <end position="207"/>
    </location>
</feature>
<proteinExistence type="inferred from homology"/>
<feature type="transmembrane region" description="Helical" evidence="8">
    <location>
        <begin position="162"/>
        <end position="181"/>
    </location>
</feature>
<dbReference type="RefSeq" id="WP_170111046.1">
    <property type="nucleotide sequence ID" value="NZ_PVUE01000009.1"/>
</dbReference>
<dbReference type="PANTHER" id="PTHR30269">
    <property type="entry name" value="TRANSMEMBRANE PROTEIN YFCA"/>
    <property type="match status" value="1"/>
</dbReference>
<evidence type="ECO:0000313" key="11">
    <source>
        <dbReference type="Proteomes" id="UP000237752"/>
    </source>
</evidence>
<dbReference type="AlphaFoldDB" id="A0A2T0ZYQ4"/>
<sequence>MTALLITSFCVAAFSAAAQALTGFGFALLGVPLLALAVDAHTAVVAITTVELALTAVIAIREWSHVQWRSVIVVTLASFVGIPIGLYVLATFDEHLLNAVIAVVVLVFAAIIAFGLTVPRGPRTEIVAGVSSGVLLASTGMNGPPLVAAFQAMGLSPRSFRATLQAAFTVQIIIVVIGFVLTDQFTGQSVTVAATAIPALVIGWFLGDKLFHRLTGPHFRRLVLGTLVVSGVLTLIRAFAG</sequence>
<keyword evidence="11" id="KW-1185">Reference proteome</keyword>
<dbReference type="Proteomes" id="UP000237752">
    <property type="component" value="Unassembled WGS sequence"/>
</dbReference>
<organism evidence="10 11">
    <name type="scientific">Antricoccus suffuscus</name>
    <dbReference type="NCBI Taxonomy" id="1629062"/>
    <lineage>
        <taxon>Bacteria</taxon>
        <taxon>Bacillati</taxon>
        <taxon>Actinomycetota</taxon>
        <taxon>Actinomycetes</taxon>
        <taxon>Geodermatophilales</taxon>
        <taxon>Antricoccaceae</taxon>
        <taxon>Antricoccus</taxon>
    </lineage>
</organism>
<dbReference type="GO" id="GO:0005886">
    <property type="term" value="C:plasma membrane"/>
    <property type="evidence" value="ECO:0007669"/>
    <property type="project" value="UniProtKB-SubCell"/>
</dbReference>
<comment type="similarity">
    <text evidence="2 8">Belongs to the 4-toluene sulfonate uptake permease (TSUP) (TC 2.A.102) family.</text>
</comment>